<reference evidence="1" key="1">
    <citation type="submission" date="2023-10" db="EMBL/GenBank/DDBJ databases">
        <authorList>
            <person name="Rodriguez Cubillos JULIANA M."/>
            <person name="De Vega J."/>
        </authorList>
    </citation>
    <scope>NUCLEOTIDE SEQUENCE</scope>
</reference>
<gene>
    <name evidence="1" type="ORF">MILVUS5_LOCUS3978</name>
</gene>
<proteinExistence type="predicted"/>
<keyword evidence="2" id="KW-1185">Reference proteome</keyword>
<evidence type="ECO:0000313" key="1">
    <source>
        <dbReference type="EMBL" id="CAJ2632749.1"/>
    </source>
</evidence>
<evidence type="ECO:0000313" key="2">
    <source>
        <dbReference type="Proteomes" id="UP001177021"/>
    </source>
</evidence>
<name>A0ACB0IKL4_TRIPR</name>
<protein>
    <submittedName>
        <fullName evidence="1">Uncharacterized protein</fullName>
    </submittedName>
</protein>
<organism evidence="1 2">
    <name type="scientific">Trifolium pratense</name>
    <name type="common">Red clover</name>
    <dbReference type="NCBI Taxonomy" id="57577"/>
    <lineage>
        <taxon>Eukaryota</taxon>
        <taxon>Viridiplantae</taxon>
        <taxon>Streptophyta</taxon>
        <taxon>Embryophyta</taxon>
        <taxon>Tracheophyta</taxon>
        <taxon>Spermatophyta</taxon>
        <taxon>Magnoliopsida</taxon>
        <taxon>eudicotyledons</taxon>
        <taxon>Gunneridae</taxon>
        <taxon>Pentapetalae</taxon>
        <taxon>rosids</taxon>
        <taxon>fabids</taxon>
        <taxon>Fabales</taxon>
        <taxon>Fabaceae</taxon>
        <taxon>Papilionoideae</taxon>
        <taxon>50 kb inversion clade</taxon>
        <taxon>NPAAA clade</taxon>
        <taxon>Hologalegina</taxon>
        <taxon>IRL clade</taxon>
        <taxon>Trifolieae</taxon>
        <taxon>Trifolium</taxon>
    </lineage>
</organism>
<accession>A0ACB0IKL4</accession>
<dbReference type="Proteomes" id="UP001177021">
    <property type="component" value="Unassembled WGS sequence"/>
</dbReference>
<comment type="caution">
    <text evidence="1">The sequence shown here is derived from an EMBL/GenBank/DDBJ whole genome shotgun (WGS) entry which is preliminary data.</text>
</comment>
<dbReference type="EMBL" id="CASHSV030000001">
    <property type="protein sequence ID" value="CAJ2632749.1"/>
    <property type="molecule type" value="Genomic_DNA"/>
</dbReference>
<sequence>MFQSLPLQKISHPTTHFLTHLLEISFLPLVKKFGKHIPKLFLKAKKIRKTRSEFFDQGQKWNFQGYGEKVGRWDEKFSVQKRITSQGQKRKFRDKKETRGMSYGAFIQFNLHMQFKYACFWIMFQSLPLHVSPTGILVDLGNCSIF</sequence>